<feature type="transmembrane region" description="Helical" evidence="1">
    <location>
        <begin position="330"/>
        <end position="349"/>
    </location>
</feature>
<gene>
    <name evidence="2" type="ORF">METZ01_LOCUS51149</name>
</gene>
<organism evidence="2">
    <name type="scientific">marine metagenome</name>
    <dbReference type="NCBI Taxonomy" id="408172"/>
    <lineage>
        <taxon>unclassified sequences</taxon>
        <taxon>metagenomes</taxon>
        <taxon>ecological metagenomes</taxon>
    </lineage>
</organism>
<dbReference type="InterPro" id="IPR001036">
    <property type="entry name" value="Acrflvin-R"/>
</dbReference>
<dbReference type="InterPro" id="IPR027463">
    <property type="entry name" value="AcrB_DN_DC_subdom"/>
</dbReference>
<keyword evidence="1" id="KW-1133">Transmembrane helix</keyword>
<dbReference type="SUPFAM" id="SSF82714">
    <property type="entry name" value="Multidrug efflux transporter AcrB TolC docking domain, DN and DC subdomains"/>
    <property type="match status" value="2"/>
</dbReference>
<feature type="transmembrane region" description="Helical" evidence="1">
    <location>
        <begin position="912"/>
        <end position="932"/>
    </location>
</feature>
<protein>
    <recommendedName>
        <fullName evidence="3">SSD domain-containing protein</fullName>
    </recommendedName>
</protein>
<keyword evidence="1" id="KW-0472">Membrane</keyword>
<dbReference type="GO" id="GO:0042910">
    <property type="term" value="F:xenobiotic transmembrane transporter activity"/>
    <property type="evidence" value="ECO:0007669"/>
    <property type="project" value="TreeGrafter"/>
</dbReference>
<feature type="transmembrane region" description="Helical" evidence="1">
    <location>
        <begin position="454"/>
        <end position="472"/>
    </location>
</feature>
<dbReference type="Gene3D" id="3.30.70.1440">
    <property type="entry name" value="Multidrug efflux transporter AcrB pore domain"/>
    <property type="match status" value="1"/>
</dbReference>
<proteinExistence type="predicted"/>
<dbReference type="EMBL" id="UINC01002590">
    <property type="protein sequence ID" value="SUZ98295.1"/>
    <property type="molecule type" value="Genomic_DNA"/>
</dbReference>
<dbReference type="Gene3D" id="3.30.2090.10">
    <property type="entry name" value="Multidrug efflux transporter AcrB TolC docking domain, DN and DC subdomains"/>
    <property type="match status" value="2"/>
</dbReference>
<feature type="transmembrane region" description="Helical" evidence="1">
    <location>
        <begin position="427"/>
        <end position="448"/>
    </location>
</feature>
<evidence type="ECO:0008006" key="3">
    <source>
        <dbReference type="Google" id="ProtNLM"/>
    </source>
</evidence>
<feature type="transmembrane region" description="Helical" evidence="1">
    <location>
        <begin position="984"/>
        <end position="1003"/>
    </location>
</feature>
<dbReference type="Gene3D" id="3.30.70.1430">
    <property type="entry name" value="Multidrug efflux transporter AcrB pore domain"/>
    <property type="match status" value="2"/>
</dbReference>
<dbReference type="Pfam" id="PF00873">
    <property type="entry name" value="ACR_tran"/>
    <property type="match status" value="1"/>
</dbReference>
<dbReference type="Gene3D" id="1.20.1640.10">
    <property type="entry name" value="Multidrug efflux transporter AcrB transmembrane domain"/>
    <property type="match status" value="2"/>
</dbReference>
<dbReference type="PANTHER" id="PTHR32063">
    <property type="match status" value="1"/>
</dbReference>
<feature type="transmembrane region" description="Helical" evidence="1">
    <location>
        <begin position="12"/>
        <end position="33"/>
    </location>
</feature>
<name>A0A381S2G0_9ZZZZ</name>
<evidence type="ECO:0000313" key="2">
    <source>
        <dbReference type="EMBL" id="SUZ98295.1"/>
    </source>
</evidence>
<evidence type="ECO:0000256" key="1">
    <source>
        <dbReference type="SAM" id="Phobius"/>
    </source>
</evidence>
<dbReference type="Gene3D" id="3.30.70.1320">
    <property type="entry name" value="Multidrug efflux transporter AcrB pore domain like"/>
    <property type="match status" value="1"/>
</dbReference>
<dbReference type="SUPFAM" id="SSF82866">
    <property type="entry name" value="Multidrug efflux transporter AcrB transmembrane domain"/>
    <property type="match status" value="2"/>
</dbReference>
<feature type="transmembrane region" description="Helical" evidence="1">
    <location>
        <begin position="886"/>
        <end position="905"/>
    </location>
</feature>
<feature type="transmembrane region" description="Helical" evidence="1">
    <location>
        <begin position="534"/>
        <end position="555"/>
    </location>
</feature>
<sequence>MERITRWFVHNSVASNMVMIFIIIAGALTIPLIKMEVFPAIEVDIVNITVLYPGASPGDVEEAICIRIEERLQGLEGIKRISSSANENVGSVNVEILPDQDISDMLDKVKAQVDAIDTFPVDVEEPSIQQFIAVSEVITVAVDGDVNESILIDFTESIKDELDALPEVTYTTLVGKRPREIAIEVSEITLRKYNLTLDQISRAIQSWSVNMPGGTIENKEGEILIRAENQSHSAAEFAAIPVITDSRGAVVRLGDVSSVKDGFVNNDLDLKFNGNPAKLIRVYRVGDQNALDISRAVRDYIRLKNSELPAGIHLTPWNDEAIILQGRIDLLVENAFYGLFLVVLVLALFLRPKLAFWISLGIPISFMGGFWFLPMLGVSINMLSLFSFILVLGIVVDDAIVVGENITLFRERGMGRKEAAVKGAAQVSIPVIFAILTTMVTFAPMLAVEGTVGPIWRIFPLITITVLSWSLFESLTILPSHLAHASDKEPKDNWMGRIAVRWERMRMSIKNRLYFVRDHYYQPMLLRATTYPHVALAIATAIFIITLGVIGGGLIKFSFFPPIEGDLAIGVIEYPTGTPVEMTEEGFLEVQQAAEKLERKLQEEYPSQPIILNILATLGDQPMRTKTSRGPGTLDASFDGSNLAEVALELAPGEERDVSTEEVVRQWRELTPSIPGVKNVSFLSDLFSAGDAVNIQITSKYMDDLLAARDELKSKLLQYPGVFNVKDNYNIGKEELNITLLPAAANYGVTMVMLATQVRQAFYGLEVQNLQRGRDEIKVMLRYPEQDRSSISNLEEMMIRTPQGSTIPIRQIARLNIGEGLATILRKDRKRAINVSADVDLTVTTSNEVIAAVMKNVLPDLTKRYSSLSYSLEGEQQEQGQNLKSLGKNFLIALIVIYTLLAVPFKSYFQPLVVMSAIPFGLTGAVIGHLIMGINFSVLSLLGIIALAGIVVNDSLVLVDFINRYREEGHSIKEAVMEAGPRRFRPIILTSMTTFAGLVPLLLEKSIQAQFIIPMAVSLAFGVVFATTITLLLVPVSYLVLEKHILNTETN</sequence>
<dbReference type="SUPFAM" id="SSF82693">
    <property type="entry name" value="Multidrug efflux transporter AcrB pore domain, PN1, PN2, PC1 and PC2 subdomains"/>
    <property type="match status" value="2"/>
</dbReference>
<dbReference type="PRINTS" id="PR00702">
    <property type="entry name" value="ACRIFLAVINRP"/>
</dbReference>
<accession>A0A381S2G0</accession>
<feature type="transmembrane region" description="Helical" evidence="1">
    <location>
        <begin position="385"/>
        <end position="406"/>
    </location>
</feature>
<keyword evidence="1" id="KW-0812">Transmembrane</keyword>
<dbReference type="PANTHER" id="PTHR32063:SF33">
    <property type="entry name" value="RND SUPERFAMILY EFFLUX PUMP PERMEASE COMPONENT"/>
    <property type="match status" value="1"/>
</dbReference>
<reference evidence="2" key="1">
    <citation type="submission" date="2018-05" db="EMBL/GenBank/DDBJ databases">
        <authorList>
            <person name="Lanie J.A."/>
            <person name="Ng W.-L."/>
            <person name="Kazmierczak K.M."/>
            <person name="Andrzejewski T.M."/>
            <person name="Davidsen T.M."/>
            <person name="Wayne K.J."/>
            <person name="Tettelin H."/>
            <person name="Glass J.I."/>
            <person name="Rusch D."/>
            <person name="Podicherti R."/>
            <person name="Tsui H.-C.T."/>
            <person name="Winkler M.E."/>
        </authorList>
    </citation>
    <scope>NUCLEOTIDE SEQUENCE</scope>
</reference>
<dbReference type="AlphaFoldDB" id="A0A381S2G0"/>
<feature type="transmembrane region" description="Helical" evidence="1">
    <location>
        <begin position="938"/>
        <end position="963"/>
    </location>
</feature>
<feature type="transmembrane region" description="Helical" evidence="1">
    <location>
        <begin position="354"/>
        <end position="373"/>
    </location>
</feature>
<dbReference type="GO" id="GO:0005886">
    <property type="term" value="C:plasma membrane"/>
    <property type="evidence" value="ECO:0007669"/>
    <property type="project" value="TreeGrafter"/>
</dbReference>
<feature type="transmembrane region" description="Helical" evidence="1">
    <location>
        <begin position="1015"/>
        <end position="1041"/>
    </location>
</feature>